<organism evidence="1 2">
    <name type="scientific">Crenothrix polyspora</name>
    <dbReference type="NCBI Taxonomy" id="360316"/>
    <lineage>
        <taxon>Bacteria</taxon>
        <taxon>Pseudomonadati</taxon>
        <taxon>Pseudomonadota</taxon>
        <taxon>Gammaproteobacteria</taxon>
        <taxon>Methylococcales</taxon>
        <taxon>Crenotrichaceae</taxon>
        <taxon>Crenothrix</taxon>
    </lineage>
</organism>
<dbReference type="AlphaFoldDB" id="A0A1R4H8D4"/>
<dbReference type="Proteomes" id="UP000195442">
    <property type="component" value="Unassembled WGS sequence"/>
</dbReference>
<protein>
    <submittedName>
        <fullName evidence="1">Uncharacterized protein</fullName>
    </submittedName>
</protein>
<dbReference type="EMBL" id="FUKJ01000182">
    <property type="protein sequence ID" value="SJM92291.1"/>
    <property type="molecule type" value="Genomic_DNA"/>
</dbReference>
<keyword evidence="2" id="KW-1185">Reference proteome</keyword>
<sequence length="42" mass="4534">MVGVVGSSPIAPTKKIKALHENVGLFMPVEIFCFRSSVLFPS</sequence>
<gene>
    <name evidence="1" type="ORF">CRENPOLYSF2_2620003</name>
</gene>
<reference evidence="2" key="1">
    <citation type="submission" date="2017-02" db="EMBL/GenBank/DDBJ databases">
        <authorList>
            <person name="Daims H."/>
        </authorList>
    </citation>
    <scope>NUCLEOTIDE SEQUENCE [LARGE SCALE GENOMIC DNA]</scope>
</reference>
<evidence type="ECO:0000313" key="1">
    <source>
        <dbReference type="EMBL" id="SJM92291.1"/>
    </source>
</evidence>
<accession>A0A1R4H8D4</accession>
<proteinExistence type="predicted"/>
<evidence type="ECO:0000313" key="2">
    <source>
        <dbReference type="Proteomes" id="UP000195442"/>
    </source>
</evidence>
<name>A0A1R4H8D4_9GAMM</name>